<gene>
    <name evidence="2" type="ORF">QYF68_05175</name>
</gene>
<dbReference type="RefSeq" id="WP_170926770.1">
    <property type="nucleotide sequence ID" value="NZ_JAUHTC010000022.1"/>
</dbReference>
<keyword evidence="3" id="KW-1185">Reference proteome</keyword>
<dbReference type="Proteomes" id="UP001172687">
    <property type="component" value="Unassembled WGS sequence"/>
</dbReference>
<sequence length="118" mass="12487">MRSANPSEDAPRAGARVLDAAQGVIIALRCCSLNQAFTEIVQAAHHDNVSPLSLADALVAIAQHDRTDELDRVAVAAARHQWGHLLDGPRAARALPGPHESVDDGSTWARNAENSPGQ</sequence>
<organism evidence="2 3">
    <name type="scientific">Mycolicibacterium austroafricanum</name>
    <name type="common">Mycobacterium austroafricanum</name>
    <dbReference type="NCBI Taxonomy" id="39687"/>
    <lineage>
        <taxon>Bacteria</taxon>
        <taxon>Bacillati</taxon>
        <taxon>Actinomycetota</taxon>
        <taxon>Actinomycetes</taxon>
        <taxon>Mycobacteriales</taxon>
        <taxon>Mycobacteriaceae</taxon>
        <taxon>Mycolicibacterium</taxon>
    </lineage>
</organism>
<evidence type="ECO:0000256" key="1">
    <source>
        <dbReference type="SAM" id="MobiDB-lite"/>
    </source>
</evidence>
<evidence type="ECO:0000313" key="2">
    <source>
        <dbReference type="EMBL" id="MDN4517216.1"/>
    </source>
</evidence>
<proteinExistence type="predicted"/>
<reference evidence="2" key="1">
    <citation type="submission" date="2023-07" db="EMBL/GenBank/DDBJ databases">
        <title>Degradation of tert-butanol by M. austroafricanum TBA100.</title>
        <authorList>
            <person name="Helbich S."/>
            <person name="Vainshtein Y."/>
        </authorList>
    </citation>
    <scope>NUCLEOTIDE SEQUENCE</scope>
    <source>
        <strain evidence="2">TBA100</strain>
    </source>
</reference>
<feature type="compositionally biased region" description="Polar residues" evidence="1">
    <location>
        <begin position="108"/>
        <end position="118"/>
    </location>
</feature>
<feature type="region of interest" description="Disordered" evidence="1">
    <location>
        <begin position="89"/>
        <end position="118"/>
    </location>
</feature>
<name>A0ABT8H8X5_MYCAO</name>
<protein>
    <submittedName>
        <fullName evidence="2">ANTAR domain-containing protein</fullName>
    </submittedName>
</protein>
<accession>A0ABT8H8X5</accession>
<dbReference type="EMBL" id="JAUHTC010000022">
    <property type="protein sequence ID" value="MDN4517216.1"/>
    <property type="molecule type" value="Genomic_DNA"/>
</dbReference>
<evidence type="ECO:0000313" key="3">
    <source>
        <dbReference type="Proteomes" id="UP001172687"/>
    </source>
</evidence>
<comment type="caution">
    <text evidence="2">The sequence shown here is derived from an EMBL/GenBank/DDBJ whole genome shotgun (WGS) entry which is preliminary data.</text>
</comment>